<dbReference type="PaxDb" id="3880-AES81659"/>
<name>G7KYJ8_MEDTR</name>
<accession>G7KYJ8</accession>
<dbReference type="Proteomes" id="UP000002051">
    <property type="component" value="Unassembled WGS sequence"/>
</dbReference>
<organism evidence="1 3">
    <name type="scientific">Medicago truncatula</name>
    <name type="common">Barrel medic</name>
    <name type="synonym">Medicago tribuloides</name>
    <dbReference type="NCBI Taxonomy" id="3880"/>
    <lineage>
        <taxon>Eukaryota</taxon>
        <taxon>Viridiplantae</taxon>
        <taxon>Streptophyta</taxon>
        <taxon>Embryophyta</taxon>
        <taxon>Tracheophyta</taxon>
        <taxon>Spermatophyta</taxon>
        <taxon>Magnoliopsida</taxon>
        <taxon>eudicotyledons</taxon>
        <taxon>Gunneridae</taxon>
        <taxon>Pentapetalae</taxon>
        <taxon>rosids</taxon>
        <taxon>fabids</taxon>
        <taxon>Fabales</taxon>
        <taxon>Fabaceae</taxon>
        <taxon>Papilionoideae</taxon>
        <taxon>50 kb inversion clade</taxon>
        <taxon>NPAAA clade</taxon>
        <taxon>Hologalegina</taxon>
        <taxon>IRL clade</taxon>
        <taxon>Trifolieae</taxon>
        <taxon>Medicago</taxon>
    </lineage>
</organism>
<dbReference type="AlphaFoldDB" id="G7KYJ8"/>
<gene>
    <name evidence="1" type="ordered locus">MTR_7g099180</name>
</gene>
<dbReference type="EnsemblPlants" id="AES81659">
    <property type="protein sequence ID" value="AES81659"/>
    <property type="gene ID" value="MTR_7g099180"/>
</dbReference>
<dbReference type="EMBL" id="CM001223">
    <property type="protein sequence ID" value="AES81659.1"/>
    <property type="molecule type" value="Genomic_DNA"/>
</dbReference>
<evidence type="ECO:0000313" key="3">
    <source>
        <dbReference type="Proteomes" id="UP000002051"/>
    </source>
</evidence>
<evidence type="ECO:0000313" key="2">
    <source>
        <dbReference type="EnsemblPlants" id="AES81659"/>
    </source>
</evidence>
<sequence length="88" mass="10123">MKTTVKNQLVNFGKKISCMSWVVRDQNSNEMMAFPNEFKGYKLKIVKWAPKQKGAKTPFCSLSNGVPFYVGHILLTNFLTRQWGTLSY</sequence>
<reference evidence="1 3" key="2">
    <citation type="journal article" date="2014" name="BMC Genomics">
        <title>An improved genome release (version Mt4.0) for the model legume Medicago truncatula.</title>
        <authorList>
            <person name="Tang H."/>
            <person name="Krishnakumar V."/>
            <person name="Bidwell S."/>
            <person name="Rosen B."/>
            <person name="Chan A."/>
            <person name="Zhou S."/>
            <person name="Gentzbittel L."/>
            <person name="Childs K.L."/>
            <person name="Yandell M."/>
            <person name="Gundlach H."/>
            <person name="Mayer K.F."/>
            <person name="Schwartz D.C."/>
            <person name="Town C.D."/>
        </authorList>
    </citation>
    <scope>GENOME REANNOTATION</scope>
    <source>
        <strain evidence="2 3">cv. Jemalong A17</strain>
    </source>
</reference>
<reference evidence="2" key="3">
    <citation type="submission" date="2015-04" db="UniProtKB">
        <authorList>
            <consortium name="EnsemblPlants"/>
        </authorList>
    </citation>
    <scope>IDENTIFICATION</scope>
    <source>
        <strain evidence="2">cv. Jemalong A17</strain>
    </source>
</reference>
<dbReference type="HOGENOM" id="CLU_2472509_0_0_1"/>
<evidence type="ECO:0000313" key="1">
    <source>
        <dbReference type="EMBL" id="AES81659.1"/>
    </source>
</evidence>
<proteinExistence type="predicted"/>
<reference evidence="1 3" key="1">
    <citation type="journal article" date="2011" name="Nature">
        <title>The Medicago genome provides insight into the evolution of rhizobial symbioses.</title>
        <authorList>
            <person name="Young N.D."/>
            <person name="Debelle F."/>
            <person name="Oldroyd G.E."/>
            <person name="Geurts R."/>
            <person name="Cannon S.B."/>
            <person name="Udvardi M.K."/>
            <person name="Benedito V.A."/>
            <person name="Mayer K.F."/>
            <person name="Gouzy J."/>
            <person name="Schoof H."/>
            <person name="Van de Peer Y."/>
            <person name="Proost S."/>
            <person name="Cook D.R."/>
            <person name="Meyers B.C."/>
            <person name="Spannagl M."/>
            <person name="Cheung F."/>
            <person name="De Mita S."/>
            <person name="Krishnakumar V."/>
            <person name="Gundlach H."/>
            <person name="Zhou S."/>
            <person name="Mudge J."/>
            <person name="Bharti A.K."/>
            <person name="Murray J.D."/>
            <person name="Naoumkina M.A."/>
            <person name="Rosen B."/>
            <person name="Silverstein K.A."/>
            <person name="Tang H."/>
            <person name="Rombauts S."/>
            <person name="Zhao P.X."/>
            <person name="Zhou P."/>
            <person name="Barbe V."/>
            <person name="Bardou P."/>
            <person name="Bechner M."/>
            <person name="Bellec A."/>
            <person name="Berger A."/>
            <person name="Berges H."/>
            <person name="Bidwell S."/>
            <person name="Bisseling T."/>
            <person name="Choisne N."/>
            <person name="Couloux A."/>
            <person name="Denny R."/>
            <person name="Deshpande S."/>
            <person name="Dai X."/>
            <person name="Doyle J.J."/>
            <person name="Dudez A.M."/>
            <person name="Farmer A.D."/>
            <person name="Fouteau S."/>
            <person name="Franken C."/>
            <person name="Gibelin C."/>
            <person name="Gish J."/>
            <person name="Goldstein S."/>
            <person name="Gonzalez A.J."/>
            <person name="Green P.J."/>
            <person name="Hallab A."/>
            <person name="Hartog M."/>
            <person name="Hua A."/>
            <person name="Humphray S.J."/>
            <person name="Jeong D.H."/>
            <person name="Jing Y."/>
            <person name="Jocker A."/>
            <person name="Kenton S.M."/>
            <person name="Kim D.J."/>
            <person name="Klee K."/>
            <person name="Lai H."/>
            <person name="Lang C."/>
            <person name="Lin S."/>
            <person name="Macmil S.L."/>
            <person name="Magdelenat G."/>
            <person name="Matthews L."/>
            <person name="McCorrison J."/>
            <person name="Monaghan E.L."/>
            <person name="Mun J.H."/>
            <person name="Najar F.Z."/>
            <person name="Nicholson C."/>
            <person name="Noirot C."/>
            <person name="O'Bleness M."/>
            <person name="Paule C.R."/>
            <person name="Poulain J."/>
            <person name="Prion F."/>
            <person name="Qin B."/>
            <person name="Qu C."/>
            <person name="Retzel E.F."/>
            <person name="Riddle C."/>
            <person name="Sallet E."/>
            <person name="Samain S."/>
            <person name="Samson N."/>
            <person name="Sanders I."/>
            <person name="Saurat O."/>
            <person name="Scarpelli C."/>
            <person name="Schiex T."/>
            <person name="Segurens B."/>
            <person name="Severin A.J."/>
            <person name="Sherrier D.J."/>
            <person name="Shi R."/>
            <person name="Sims S."/>
            <person name="Singer S.R."/>
            <person name="Sinharoy S."/>
            <person name="Sterck L."/>
            <person name="Viollet A."/>
            <person name="Wang B.B."/>
            <person name="Wang K."/>
            <person name="Wang M."/>
            <person name="Wang X."/>
            <person name="Warfsmann J."/>
            <person name="Weissenbach J."/>
            <person name="White D.D."/>
            <person name="White J.D."/>
            <person name="Wiley G.B."/>
            <person name="Wincker P."/>
            <person name="Xing Y."/>
            <person name="Yang L."/>
            <person name="Yao Z."/>
            <person name="Ying F."/>
            <person name="Zhai J."/>
            <person name="Zhou L."/>
            <person name="Zuber A."/>
            <person name="Denarie J."/>
            <person name="Dixon R.A."/>
            <person name="May G.D."/>
            <person name="Schwartz D.C."/>
            <person name="Rogers J."/>
            <person name="Quetier F."/>
            <person name="Town C.D."/>
            <person name="Roe B.A."/>
        </authorList>
    </citation>
    <scope>NUCLEOTIDE SEQUENCE [LARGE SCALE GENOMIC DNA]</scope>
    <source>
        <strain evidence="1">A17</strain>
        <strain evidence="2 3">cv. Jemalong A17</strain>
    </source>
</reference>
<keyword evidence="3" id="KW-1185">Reference proteome</keyword>
<protein>
    <submittedName>
        <fullName evidence="1 2">Uncharacterized protein</fullName>
    </submittedName>
</protein>